<dbReference type="InterPro" id="IPR000290">
    <property type="entry name" value="Colicin_pyocin"/>
</dbReference>
<accession>A0ABV4JE10</accession>
<organism evidence="3 4">
    <name type="scientific">Enterobacter rongchengensis</name>
    <dbReference type="NCBI Taxonomy" id="3030999"/>
    <lineage>
        <taxon>Bacteria</taxon>
        <taxon>Pseudomonadati</taxon>
        <taxon>Pseudomonadota</taxon>
        <taxon>Gammaproteobacteria</taxon>
        <taxon>Enterobacterales</taxon>
        <taxon>Enterobacteriaceae</taxon>
        <taxon>Enterobacter</taxon>
    </lineage>
</organism>
<evidence type="ECO:0000256" key="2">
    <source>
        <dbReference type="ARBA" id="ARBA00023025"/>
    </source>
</evidence>
<keyword evidence="2" id="KW-0079">Bacteriocin immunity</keyword>
<evidence type="ECO:0000313" key="4">
    <source>
        <dbReference type="Proteomes" id="UP001567731"/>
    </source>
</evidence>
<dbReference type="EMBL" id="JAUEHC010000006">
    <property type="protein sequence ID" value="MEZ4050555.1"/>
    <property type="molecule type" value="Genomic_DNA"/>
</dbReference>
<dbReference type="RefSeq" id="WP_045327467.1">
    <property type="nucleotide sequence ID" value="NZ_CBCYLN010000055.1"/>
</dbReference>
<dbReference type="PRINTS" id="PR01299">
    <property type="entry name" value="PYOCIN"/>
</dbReference>
<sequence>MRQLSDYTEEEFLELVRKICNADAPTEEDENRLVREFKRLTEHPAGSDLIFYPEEGKDYSPEGIVREVKEWRKENSKSGFKE</sequence>
<protein>
    <submittedName>
        <fullName evidence="3">Bacteriocin immunity protein</fullName>
    </submittedName>
</protein>
<dbReference type="InterPro" id="IPR035900">
    <property type="entry name" value="Colicin_E_sf"/>
</dbReference>
<keyword evidence="4" id="KW-1185">Reference proteome</keyword>
<dbReference type="CDD" id="cd16363">
    <property type="entry name" value="Col_Im_like"/>
    <property type="match status" value="1"/>
</dbReference>
<dbReference type="Proteomes" id="UP001567731">
    <property type="component" value="Unassembled WGS sequence"/>
</dbReference>
<comment type="similarity">
    <text evidence="1">Belongs to the colicins ColE2/ColE8/ColE9 and pyocins S1/S2 family.</text>
</comment>
<dbReference type="Gene3D" id="1.10.1200.20">
    <property type="entry name" value="Colicin E immunity protein"/>
    <property type="match status" value="1"/>
</dbReference>
<evidence type="ECO:0000256" key="1">
    <source>
        <dbReference type="ARBA" id="ARBA00009346"/>
    </source>
</evidence>
<name>A0ABV4JE10_9ENTR</name>
<evidence type="ECO:0000313" key="3">
    <source>
        <dbReference type="EMBL" id="MEZ4050555.1"/>
    </source>
</evidence>
<dbReference type="SUPFAM" id="SSF47345">
    <property type="entry name" value="Colicin E immunity proteins"/>
    <property type="match status" value="1"/>
</dbReference>
<reference evidence="3 4" key="1">
    <citation type="submission" date="2023-06" db="EMBL/GenBank/DDBJ databases">
        <title>Genome characterization of Enterobacterales and Pseudomonas spp isolates with different phenotypes to cefepime-taniborbactam.</title>
        <authorList>
            <person name="Hernandez-Garcia M."/>
            <person name="Garcia-Castillo M."/>
            <person name="Ruiz-Garbajosa P."/>
            <person name="Canton R."/>
        </authorList>
    </citation>
    <scope>NUCLEOTIDE SEQUENCE [LARGE SCALE GENOMIC DNA]</scope>
    <source>
        <strain evidence="3 4">A003</strain>
    </source>
</reference>
<proteinExistence type="inferred from homology"/>
<gene>
    <name evidence="3" type="ORF">QVM81_03055</name>
</gene>
<dbReference type="Pfam" id="PF01320">
    <property type="entry name" value="Colicin_Pyocin"/>
    <property type="match status" value="1"/>
</dbReference>
<comment type="caution">
    <text evidence="3">The sequence shown here is derived from an EMBL/GenBank/DDBJ whole genome shotgun (WGS) entry which is preliminary data.</text>
</comment>